<keyword evidence="11" id="KW-1185">Reference proteome</keyword>
<proteinExistence type="inferred from homology"/>
<dbReference type="AlphaFoldDB" id="A0AAU9RYI7"/>
<feature type="transmembrane region" description="Helical" evidence="8">
    <location>
        <begin position="20"/>
        <end position="44"/>
    </location>
</feature>
<protein>
    <recommendedName>
        <fullName evidence="9">V-ATPase proteolipid subunit C-like domain-containing protein</fullName>
    </recommendedName>
</protein>
<evidence type="ECO:0000256" key="3">
    <source>
        <dbReference type="ARBA" id="ARBA00022448"/>
    </source>
</evidence>
<keyword evidence="7 8" id="KW-0472">Membrane</keyword>
<dbReference type="PANTHER" id="PTHR10263">
    <property type="entry name" value="V-TYPE PROTON ATPASE PROTEOLIPID SUBUNIT"/>
    <property type="match status" value="1"/>
</dbReference>
<evidence type="ECO:0000256" key="7">
    <source>
        <dbReference type="ARBA" id="ARBA00023136"/>
    </source>
</evidence>
<evidence type="ECO:0000256" key="6">
    <source>
        <dbReference type="ARBA" id="ARBA00023065"/>
    </source>
</evidence>
<comment type="similarity">
    <text evidence="2">Belongs to the V-ATPase proteolipid subunit family.</text>
</comment>
<evidence type="ECO:0000256" key="8">
    <source>
        <dbReference type="SAM" id="Phobius"/>
    </source>
</evidence>
<evidence type="ECO:0000256" key="1">
    <source>
        <dbReference type="ARBA" id="ARBA00004141"/>
    </source>
</evidence>
<dbReference type="GO" id="GO:0015078">
    <property type="term" value="F:proton transmembrane transporter activity"/>
    <property type="evidence" value="ECO:0007669"/>
    <property type="project" value="InterPro"/>
</dbReference>
<gene>
    <name evidence="10" type="ORF">TAV2_LOCUS10130</name>
</gene>
<name>A0AAU9RYI7_THLAR</name>
<keyword evidence="3" id="KW-0813">Transport</keyword>
<dbReference type="Proteomes" id="UP000836841">
    <property type="component" value="Chromosome 3"/>
</dbReference>
<dbReference type="Pfam" id="PF00137">
    <property type="entry name" value="ATP-synt_C"/>
    <property type="match status" value="1"/>
</dbReference>
<evidence type="ECO:0000313" key="11">
    <source>
        <dbReference type="Proteomes" id="UP000836841"/>
    </source>
</evidence>
<dbReference type="InterPro" id="IPR035921">
    <property type="entry name" value="F/V-ATP_Csub_sf"/>
</dbReference>
<dbReference type="GO" id="GO:0033177">
    <property type="term" value="C:proton-transporting two-sector ATPase complex, proton-transporting domain"/>
    <property type="evidence" value="ECO:0007669"/>
    <property type="project" value="InterPro"/>
</dbReference>
<evidence type="ECO:0000259" key="9">
    <source>
        <dbReference type="Pfam" id="PF00137"/>
    </source>
</evidence>
<evidence type="ECO:0000256" key="4">
    <source>
        <dbReference type="ARBA" id="ARBA00022692"/>
    </source>
</evidence>
<evidence type="ECO:0000256" key="2">
    <source>
        <dbReference type="ARBA" id="ARBA00007296"/>
    </source>
</evidence>
<sequence length="100" mass="11001">MGLRRVVLVALMGVMRPELVMKSIVPMVMAGVLGIYGLVISVIISTDINPKAKSHISRLVLLVVLLVSRLEWPLELANAQQPKLFVEKILILIFAEALSL</sequence>
<keyword evidence="4 8" id="KW-0812">Transmembrane</keyword>
<dbReference type="EMBL" id="OU466859">
    <property type="protein sequence ID" value="CAH2051661.1"/>
    <property type="molecule type" value="Genomic_DNA"/>
</dbReference>
<dbReference type="InterPro" id="IPR002379">
    <property type="entry name" value="ATPase_proteolipid_c-like_dom"/>
</dbReference>
<comment type="subcellular location">
    <subcellularLocation>
        <location evidence="1">Membrane</location>
        <topology evidence="1">Multi-pass membrane protein</topology>
    </subcellularLocation>
</comment>
<keyword evidence="5 8" id="KW-1133">Transmembrane helix</keyword>
<reference evidence="10 11" key="1">
    <citation type="submission" date="2022-03" db="EMBL/GenBank/DDBJ databases">
        <authorList>
            <person name="Nunn A."/>
            <person name="Chopra R."/>
            <person name="Nunn A."/>
            <person name="Contreras Garrido A."/>
        </authorList>
    </citation>
    <scope>NUCLEOTIDE SEQUENCE [LARGE SCALE GENOMIC DNA]</scope>
</reference>
<keyword evidence="6" id="KW-0406">Ion transport</keyword>
<evidence type="ECO:0000256" key="5">
    <source>
        <dbReference type="ARBA" id="ARBA00022989"/>
    </source>
</evidence>
<dbReference type="Gene3D" id="1.20.120.610">
    <property type="entry name" value="lithium bound rotor ring of v- atpase"/>
    <property type="match status" value="1"/>
</dbReference>
<organism evidence="10 11">
    <name type="scientific">Thlaspi arvense</name>
    <name type="common">Field penny-cress</name>
    <dbReference type="NCBI Taxonomy" id="13288"/>
    <lineage>
        <taxon>Eukaryota</taxon>
        <taxon>Viridiplantae</taxon>
        <taxon>Streptophyta</taxon>
        <taxon>Embryophyta</taxon>
        <taxon>Tracheophyta</taxon>
        <taxon>Spermatophyta</taxon>
        <taxon>Magnoliopsida</taxon>
        <taxon>eudicotyledons</taxon>
        <taxon>Gunneridae</taxon>
        <taxon>Pentapetalae</taxon>
        <taxon>rosids</taxon>
        <taxon>malvids</taxon>
        <taxon>Brassicales</taxon>
        <taxon>Brassicaceae</taxon>
        <taxon>Thlaspideae</taxon>
        <taxon>Thlaspi</taxon>
    </lineage>
</organism>
<evidence type="ECO:0000313" key="10">
    <source>
        <dbReference type="EMBL" id="CAH2051661.1"/>
    </source>
</evidence>
<accession>A0AAU9RYI7</accession>
<feature type="domain" description="V-ATPase proteolipid subunit C-like" evidence="9">
    <location>
        <begin position="11"/>
        <end position="44"/>
    </location>
</feature>